<keyword evidence="1" id="KW-0472">Membrane</keyword>
<dbReference type="AlphaFoldDB" id="A0A9W8JQA2"/>
<evidence type="ECO:0000313" key="3">
    <source>
        <dbReference type="EMBL" id="KAJ3492409.1"/>
    </source>
</evidence>
<dbReference type="InterPro" id="IPR035892">
    <property type="entry name" value="C2_domain_sf"/>
</dbReference>
<evidence type="ECO:0000259" key="2">
    <source>
        <dbReference type="PROSITE" id="PS50004"/>
    </source>
</evidence>
<dbReference type="Gene3D" id="2.60.40.150">
    <property type="entry name" value="C2 domain"/>
    <property type="match status" value="1"/>
</dbReference>
<dbReference type="Pfam" id="PF00168">
    <property type="entry name" value="C2"/>
    <property type="match status" value="1"/>
</dbReference>
<comment type="caution">
    <text evidence="3">The sequence shown here is derived from an EMBL/GenBank/DDBJ whole genome shotgun (WGS) entry which is preliminary data.</text>
</comment>
<feature type="transmembrane region" description="Helical" evidence="1">
    <location>
        <begin position="123"/>
        <end position="144"/>
    </location>
</feature>
<reference evidence="3" key="1">
    <citation type="submission" date="2022-07" db="EMBL/GenBank/DDBJ databases">
        <title>Genome Sequence of Agrocybe chaxingu.</title>
        <authorList>
            <person name="Buettner E."/>
        </authorList>
    </citation>
    <scope>NUCLEOTIDE SEQUENCE</scope>
    <source>
        <strain evidence="3">MP-N11</strain>
    </source>
</reference>
<organism evidence="3 4">
    <name type="scientific">Agrocybe chaxingu</name>
    <dbReference type="NCBI Taxonomy" id="84603"/>
    <lineage>
        <taxon>Eukaryota</taxon>
        <taxon>Fungi</taxon>
        <taxon>Dikarya</taxon>
        <taxon>Basidiomycota</taxon>
        <taxon>Agaricomycotina</taxon>
        <taxon>Agaricomycetes</taxon>
        <taxon>Agaricomycetidae</taxon>
        <taxon>Agaricales</taxon>
        <taxon>Agaricineae</taxon>
        <taxon>Strophariaceae</taxon>
        <taxon>Agrocybe</taxon>
    </lineage>
</organism>
<dbReference type="OrthoDB" id="5427664at2759"/>
<feature type="transmembrane region" description="Helical" evidence="1">
    <location>
        <begin position="278"/>
        <end position="297"/>
    </location>
</feature>
<dbReference type="Proteomes" id="UP001148786">
    <property type="component" value="Unassembled WGS sequence"/>
</dbReference>
<proteinExistence type="predicted"/>
<dbReference type="EMBL" id="JANKHO010002465">
    <property type="protein sequence ID" value="KAJ3492409.1"/>
    <property type="molecule type" value="Genomic_DNA"/>
</dbReference>
<accession>A0A9W8JQA2</accession>
<sequence>MVDRLQAQLRTPTVDENVCPGCNPDISGPGVRIALYLQSLLSVLLVRLSPKDAPGAYWSMTSTAFSLIISGIVTSVKKEISLLDAIVVVYVLLLPVLASAFGLSEVMAPPQGKNATRSVHSPLLIIANWTRSVFTYSFALYVWIAAPNFGSDPPECNKATRLIFFGASLPALGSGRILSLAGWGLFTLLFVWRTLKGAGTIFVAFQALFSSTASQALLKPKHPPKNEVHRELVTRMDFATGKVTHVNRLFRPRQIFHELLQGMASQIMSWAPSGTGRWYRVYGKTILIGILAAWAIAMTELELLLNNLEDDVNNEWGFGQVLPMLLTISPLFSLYESILSRRSSGPADETRVLRFSIRGARGLQRPYCELDPYPPEVIEELPEDQVKKARAPSPFAVVTIDEREMYTTFEWEDTHDPDWDESFDVKVRDLSTVVIRVFDRKCIDQGWPSFVGFVTVLPFALLPPPTEGVQEEDQPASSQTEVLEIPLVRDGKTVLSMTVSFSLSTDTRFLPSLPVVPPVLHEEAKHVQRRVGMVQFGNKIWGRKKETTTHVYQMS</sequence>
<feature type="transmembrane region" description="Helical" evidence="1">
    <location>
        <begin position="82"/>
        <end position="103"/>
    </location>
</feature>
<feature type="transmembrane region" description="Helical" evidence="1">
    <location>
        <begin position="56"/>
        <end position="75"/>
    </location>
</feature>
<keyword evidence="1" id="KW-1133">Transmembrane helix</keyword>
<keyword evidence="4" id="KW-1185">Reference proteome</keyword>
<evidence type="ECO:0000313" key="4">
    <source>
        <dbReference type="Proteomes" id="UP001148786"/>
    </source>
</evidence>
<dbReference type="PROSITE" id="PS50004">
    <property type="entry name" value="C2"/>
    <property type="match status" value="1"/>
</dbReference>
<evidence type="ECO:0000256" key="1">
    <source>
        <dbReference type="SAM" id="Phobius"/>
    </source>
</evidence>
<gene>
    <name evidence="3" type="ORF">NLJ89_g11249</name>
</gene>
<name>A0A9W8JQA2_9AGAR</name>
<protein>
    <recommendedName>
        <fullName evidence="2">C2 domain-containing protein</fullName>
    </recommendedName>
</protein>
<feature type="domain" description="C2" evidence="2">
    <location>
        <begin position="333"/>
        <end position="473"/>
    </location>
</feature>
<dbReference type="InterPro" id="IPR000008">
    <property type="entry name" value="C2_dom"/>
</dbReference>
<feature type="transmembrane region" description="Helical" evidence="1">
    <location>
        <begin position="164"/>
        <end position="192"/>
    </location>
</feature>
<dbReference type="SUPFAM" id="SSF49562">
    <property type="entry name" value="C2 domain (Calcium/lipid-binding domain, CaLB)"/>
    <property type="match status" value="1"/>
</dbReference>
<keyword evidence="1" id="KW-0812">Transmembrane</keyword>